<dbReference type="EMBL" id="JASHID010000003">
    <property type="protein sequence ID" value="MDI9863638.1"/>
    <property type="molecule type" value="Genomic_DNA"/>
</dbReference>
<dbReference type="Gene3D" id="3.10.50.40">
    <property type="match status" value="1"/>
</dbReference>
<keyword evidence="4 5" id="KW-0413">Isomerase</keyword>
<evidence type="ECO:0000256" key="3">
    <source>
        <dbReference type="ARBA" id="ARBA00023110"/>
    </source>
</evidence>
<dbReference type="InterPro" id="IPR000774">
    <property type="entry name" value="PPIase_FKBP_N"/>
</dbReference>
<dbReference type="Gene3D" id="1.10.287.460">
    <property type="entry name" value="Peptidyl-prolyl cis-trans isomerase, FKBP-type, N-terminal domain"/>
    <property type="match status" value="1"/>
</dbReference>
<comment type="caution">
    <text evidence="9">The sequence shown here is derived from an EMBL/GenBank/DDBJ whole genome shotgun (WGS) entry which is preliminary data.</text>
</comment>
<comment type="catalytic activity">
    <reaction evidence="1 5 6">
        <text>[protein]-peptidylproline (omega=180) = [protein]-peptidylproline (omega=0)</text>
        <dbReference type="Rhea" id="RHEA:16237"/>
        <dbReference type="Rhea" id="RHEA-COMP:10747"/>
        <dbReference type="Rhea" id="RHEA-COMP:10748"/>
        <dbReference type="ChEBI" id="CHEBI:83833"/>
        <dbReference type="ChEBI" id="CHEBI:83834"/>
        <dbReference type="EC" id="5.2.1.8"/>
    </reaction>
</comment>
<feature type="domain" description="PPIase FKBP-type" evidence="8">
    <location>
        <begin position="162"/>
        <end position="248"/>
    </location>
</feature>
<evidence type="ECO:0000256" key="4">
    <source>
        <dbReference type="ARBA" id="ARBA00023235"/>
    </source>
</evidence>
<dbReference type="Pfam" id="PF00254">
    <property type="entry name" value="FKBP_C"/>
    <property type="match status" value="1"/>
</dbReference>
<comment type="similarity">
    <text evidence="2 6">Belongs to the FKBP-type PPIase family.</text>
</comment>
<dbReference type="InterPro" id="IPR036944">
    <property type="entry name" value="PPIase_FKBP_N_sf"/>
</dbReference>
<dbReference type="PANTHER" id="PTHR43811:SF23">
    <property type="entry name" value="FKBP-TYPE 22 KDA PEPTIDYL-PROLYL CIS-TRANS ISOMERASE"/>
    <property type="match status" value="1"/>
</dbReference>
<keyword evidence="7" id="KW-0732">Signal</keyword>
<protein>
    <recommendedName>
        <fullName evidence="6">Peptidyl-prolyl cis-trans isomerase</fullName>
        <ecNumber evidence="6">5.2.1.8</ecNumber>
    </recommendedName>
</protein>
<evidence type="ECO:0000256" key="2">
    <source>
        <dbReference type="ARBA" id="ARBA00006577"/>
    </source>
</evidence>
<evidence type="ECO:0000256" key="5">
    <source>
        <dbReference type="PROSITE-ProRule" id="PRU00277"/>
    </source>
</evidence>
<reference evidence="9 10" key="1">
    <citation type="submission" date="2023-05" db="EMBL/GenBank/DDBJ databases">
        <title>Novel species of genus Flectobacillus isolated from stream in China.</title>
        <authorList>
            <person name="Lu H."/>
        </authorList>
    </citation>
    <scope>NUCLEOTIDE SEQUENCE [LARGE SCALE GENOMIC DNA]</scope>
    <source>
        <strain evidence="9 10">DC10W</strain>
    </source>
</reference>
<dbReference type="PROSITE" id="PS50059">
    <property type="entry name" value="FKBP_PPIASE"/>
    <property type="match status" value="1"/>
</dbReference>
<dbReference type="Pfam" id="PF01346">
    <property type="entry name" value="FKBP_N"/>
    <property type="match status" value="1"/>
</dbReference>
<feature type="chain" id="PRO_5045841133" description="Peptidyl-prolyl cis-trans isomerase" evidence="7">
    <location>
        <begin position="22"/>
        <end position="249"/>
    </location>
</feature>
<keyword evidence="10" id="KW-1185">Reference proteome</keyword>
<dbReference type="RefSeq" id="WP_283368909.1">
    <property type="nucleotide sequence ID" value="NZ_JASHID010000003.1"/>
</dbReference>
<name>A0ABT6YKH0_9BACT</name>
<dbReference type="GO" id="GO:0003755">
    <property type="term" value="F:peptidyl-prolyl cis-trans isomerase activity"/>
    <property type="evidence" value="ECO:0007669"/>
    <property type="project" value="UniProtKB-EC"/>
</dbReference>
<keyword evidence="3 5" id="KW-0697">Rotamase</keyword>
<dbReference type="SUPFAM" id="SSF54534">
    <property type="entry name" value="FKBP-like"/>
    <property type="match status" value="1"/>
</dbReference>
<organism evidence="9 10">
    <name type="scientific">Flectobacillus longus</name>
    <dbReference type="NCBI Taxonomy" id="2984207"/>
    <lineage>
        <taxon>Bacteria</taxon>
        <taxon>Pseudomonadati</taxon>
        <taxon>Bacteroidota</taxon>
        <taxon>Cytophagia</taxon>
        <taxon>Cytophagales</taxon>
        <taxon>Flectobacillaceae</taxon>
        <taxon>Flectobacillus</taxon>
    </lineage>
</organism>
<evidence type="ECO:0000256" key="6">
    <source>
        <dbReference type="RuleBase" id="RU003915"/>
    </source>
</evidence>
<evidence type="ECO:0000313" key="10">
    <source>
        <dbReference type="Proteomes" id="UP001236569"/>
    </source>
</evidence>
<sequence>MNLKHIVLCSGVALTSFATHAQVKKSATPASKAATKPAVAKVASTDTKEVKLTSLADSASYSLGVLVAQNFKMQNIPINSELMAKAFGEVMKGSSTLVSDMQANQILQKFMMEAQAAQYKPIKEAGEKFLAENKKKEGVVTLPSGLQYQILKAGDGPKPTANDKVKTHYHGTLLDGTVFDSSVQRDEPITFPVTGVIQGWIEALQLMPVGSKWKLFIPQELAYGSRGSGPVIKPYSALIFEVELLSIEK</sequence>
<dbReference type="Proteomes" id="UP001236569">
    <property type="component" value="Unassembled WGS sequence"/>
</dbReference>
<evidence type="ECO:0000256" key="1">
    <source>
        <dbReference type="ARBA" id="ARBA00000971"/>
    </source>
</evidence>
<feature type="signal peptide" evidence="7">
    <location>
        <begin position="1"/>
        <end position="21"/>
    </location>
</feature>
<proteinExistence type="inferred from homology"/>
<dbReference type="InterPro" id="IPR001179">
    <property type="entry name" value="PPIase_FKBP_dom"/>
</dbReference>
<dbReference type="InterPro" id="IPR046357">
    <property type="entry name" value="PPIase_dom_sf"/>
</dbReference>
<dbReference type="EC" id="5.2.1.8" evidence="6"/>
<evidence type="ECO:0000256" key="7">
    <source>
        <dbReference type="SAM" id="SignalP"/>
    </source>
</evidence>
<evidence type="ECO:0000313" key="9">
    <source>
        <dbReference type="EMBL" id="MDI9863638.1"/>
    </source>
</evidence>
<accession>A0ABT6YKH0</accession>
<gene>
    <name evidence="9" type="ORF">QM480_04845</name>
</gene>
<evidence type="ECO:0000259" key="8">
    <source>
        <dbReference type="PROSITE" id="PS50059"/>
    </source>
</evidence>
<dbReference type="PANTHER" id="PTHR43811">
    <property type="entry name" value="FKBP-TYPE PEPTIDYL-PROLYL CIS-TRANS ISOMERASE FKPA"/>
    <property type="match status" value="1"/>
</dbReference>